<evidence type="ECO:0000313" key="3">
    <source>
        <dbReference type="Proteomes" id="UP001178507"/>
    </source>
</evidence>
<organism evidence="2 3">
    <name type="scientific">Effrenium voratum</name>
    <dbReference type="NCBI Taxonomy" id="2562239"/>
    <lineage>
        <taxon>Eukaryota</taxon>
        <taxon>Sar</taxon>
        <taxon>Alveolata</taxon>
        <taxon>Dinophyceae</taxon>
        <taxon>Suessiales</taxon>
        <taxon>Symbiodiniaceae</taxon>
        <taxon>Effrenium</taxon>
    </lineage>
</organism>
<dbReference type="AlphaFoldDB" id="A0AA36JG85"/>
<protein>
    <submittedName>
        <fullName evidence="2">Uncharacterized protein</fullName>
    </submittedName>
</protein>
<comment type="caution">
    <text evidence="2">The sequence shown here is derived from an EMBL/GenBank/DDBJ whole genome shotgun (WGS) entry which is preliminary data.</text>
</comment>
<feature type="region of interest" description="Disordered" evidence="1">
    <location>
        <begin position="419"/>
        <end position="441"/>
    </location>
</feature>
<proteinExistence type="predicted"/>
<reference evidence="2" key="1">
    <citation type="submission" date="2023-08" db="EMBL/GenBank/DDBJ databases">
        <authorList>
            <person name="Chen Y."/>
            <person name="Shah S."/>
            <person name="Dougan E. K."/>
            <person name="Thang M."/>
            <person name="Chan C."/>
        </authorList>
    </citation>
    <scope>NUCLEOTIDE SEQUENCE</scope>
</reference>
<accession>A0AA36JG85</accession>
<feature type="compositionally biased region" description="Acidic residues" evidence="1">
    <location>
        <begin position="428"/>
        <end position="439"/>
    </location>
</feature>
<evidence type="ECO:0000313" key="2">
    <source>
        <dbReference type="EMBL" id="CAJ1404491.1"/>
    </source>
</evidence>
<keyword evidence="3" id="KW-1185">Reference proteome</keyword>
<evidence type="ECO:0000256" key="1">
    <source>
        <dbReference type="SAM" id="MobiDB-lite"/>
    </source>
</evidence>
<name>A0AA36JG85_9DINO</name>
<dbReference type="EMBL" id="CAUJNA010003545">
    <property type="protein sequence ID" value="CAJ1404491.1"/>
    <property type="molecule type" value="Genomic_DNA"/>
</dbReference>
<feature type="compositionally biased region" description="Acidic residues" evidence="1">
    <location>
        <begin position="258"/>
        <end position="267"/>
    </location>
</feature>
<sequence>MDLLSDAGFALALVTVLKSKPDECLCVIGLDCSSFVTINAGTHCRTPITPLGDESVAHVRRGNRLASRCCLLILVMTSMNLAWLIEQPRSSMLPWHPRIRWLFSRLPKVHYLVAHTLQGAAKASKAPTKAEPVSPDDSGAPVAPKEVRMPKASVKSAAKAKGKAPKKNNQEDEEVEPRPSSSQKKKASANKEVTIEELQVSPSIYMLMQANKEMQEQMKMLMAMVRDKPNKDELKTPPPKRKAVSTPEPASDASGTEDLSEQDDDAPTEQAKRHRLRRLCERKPSGKIQVPQEIHEQWAAGGQGREDLMQMLEEAEFNKACFVNRVIKSKERTNRKSAKSKRGWFTKEAMVKNLGWSSSYAANAIKYCEKKNLVKKDRYNNKLKKYYVEYEEGDEHVDEEEEKAGRKVKFNTLGKKKSRLVPDIQPESSDDANEDDKEADDVKSIRALEEAVEILEKEYEVVEEVRAETSDLQAPANHVVALAKAEVDNNLGACPAMRALARLRERDAENGVHEVLARFGLAAPIPLDHVDLGPGALRNFPYMKLSNWVKFLLDSGRLRQLCGIPDVEHMKAVLTEFWSRFRQMDETHQVFQLASENVLHRTPLRRNQMGLNFVGQTWSTQFTFCTLLRAVASQYPDSLDTLTALYAEDLERLAHEGVVSTDGALRVWCVHIGVKGDLPALTKLGGFKRSFSHVAKAPSSKKPSQGVCPYCLAGVEGDNNASHQPWEDFSSQPKWARTMQRGVPWDHPPSIMKGALVSPGKESSFFKLDIWHNFHLGVSKHWLGSSLIAIMESADLPFEHGTRSVEAKLEWMTRDYLKFCGDKRISPFVTELSRESLGFPTGSASPIGHWNKGAASTHIMLYLENICERFIKGKTEEPTLCAIELGTRMMNTVIAYLYTQGFWLQSAKGVRVSAMIMVFLQCYAKCASLAFERRRNRFALVPKLHYLHHCAFRLAVEAHHPWAVNPLGESVQMQEDFIGRPCRVSRRINIRQLHMRVAQRSLICSMQALEASDQDLRGLHP</sequence>
<feature type="region of interest" description="Disordered" evidence="1">
    <location>
        <begin position="122"/>
        <end position="194"/>
    </location>
</feature>
<dbReference type="Proteomes" id="UP001178507">
    <property type="component" value="Unassembled WGS sequence"/>
</dbReference>
<gene>
    <name evidence="2" type="ORF">EVOR1521_LOCUS26919</name>
</gene>
<feature type="region of interest" description="Disordered" evidence="1">
    <location>
        <begin position="230"/>
        <end position="274"/>
    </location>
</feature>